<dbReference type="CDD" id="cd18808">
    <property type="entry name" value="SF1_C_Upf1"/>
    <property type="match status" value="1"/>
</dbReference>
<dbReference type="InterPro" id="IPR000253">
    <property type="entry name" value="FHA_dom"/>
</dbReference>
<dbReference type="CDD" id="cd00060">
    <property type="entry name" value="FHA"/>
    <property type="match status" value="1"/>
</dbReference>
<dbReference type="InterPro" id="IPR027417">
    <property type="entry name" value="P-loop_NTPase"/>
</dbReference>
<dbReference type="Pfam" id="PF13086">
    <property type="entry name" value="AAA_11"/>
    <property type="match status" value="1"/>
</dbReference>
<feature type="region of interest" description="Disordered" evidence="1">
    <location>
        <begin position="541"/>
        <end position="573"/>
    </location>
</feature>
<dbReference type="Proteomes" id="UP000827092">
    <property type="component" value="Unassembled WGS sequence"/>
</dbReference>
<gene>
    <name evidence="3" type="ORF">JTE90_028532</name>
</gene>
<dbReference type="SMART" id="SM00240">
    <property type="entry name" value="FHA"/>
    <property type="match status" value="1"/>
</dbReference>
<evidence type="ECO:0000256" key="1">
    <source>
        <dbReference type="SAM" id="MobiDB-lite"/>
    </source>
</evidence>
<dbReference type="InterPro" id="IPR045055">
    <property type="entry name" value="DNA2/NAM7-like"/>
</dbReference>
<dbReference type="InterPro" id="IPR047187">
    <property type="entry name" value="SF1_C_Upf1"/>
</dbReference>
<dbReference type="EMBL" id="JAFNEN010000016">
    <property type="protein sequence ID" value="KAG8200350.1"/>
    <property type="molecule type" value="Genomic_DNA"/>
</dbReference>
<dbReference type="GO" id="GO:0006369">
    <property type="term" value="P:termination of RNA polymerase II transcription"/>
    <property type="evidence" value="ECO:0007669"/>
    <property type="project" value="TreeGrafter"/>
</dbReference>
<feature type="compositionally biased region" description="Basic and acidic residues" evidence="1">
    <location>
        <begin position="558"/>
        <end position="573"/>
    </location>
</feature>
<evidence type="ECO:0000313" key="3">
    <source>
        <dbReference type="EMBL" id="KAG8200350.1"/>
    </source>
</evidence>
<dbReference type="InterPro" id="IPR008984">
    <property type="entry name" value="SMAD_FHA_dom_sf"/>
</dbReference>
<dbReference type="Gene3D" id="3.40.50.300">
    <property type="entry name" value="P-loop containing nucleotide triphosphate hydrolases"/>
    <property type="match status" value="2"/>
</dbReference>
<dbReference type="GO" id="GO:0004386">
    <property type="term" value="F:helicase activity"/>
    <property type="evidence" value="ECO:0007669"/>
    <property type="project" value="InterPro"/>
</dbReference>
<dbReference type="PROSITE" id="PS50006">
    <property type="entry name" value="FHA_DOMAIN"/>
    <property type="match status" value="1"/>
</dbReference>
<keyword evidence="4" id="KW-1185">Reference proteome</keyword>
<dbReference type="PANTHER" id="PTHR10887:SF495">
    <property type="entry name" value="HELICASE SENATAXIN ISOFORM X1-RELATED"/>
    <property type="match status" value="1"/>
</dbReference>
<dbReference type="Pfam" id="PF00498">
    <property type="entry name" value="FHA"/>
    <property type="match status" value="1"/>
</dbReference>
<sequence>MEYFLKQVAPGNPLPLLISLHEDEMKIGRSTVTSLGRYNRVSRNHASFTRRNGSWYITDLKSLNCLYVNLERVHDTVQVNIGDIIGFGSPNVSEDGGFVCVLAARSKITVKQEPLDDDDDCVEIPINNVEECTSRQEILKKANDHQVDSTPKNFPCKSLDVKIVTSESTIDAPQKMISEPEGKAFVEQPIIELLKLVKKDNVNSFAEMNIGSTLDIDHGNPVLQTKAASLKVEYDNKKSNEVYTDHNNGSNCRPISDSESSLSPTYPGIKYFAELGEDKYCSNIVRDAIAKDTVLENNSSDLSYSVMDPKEKFCFNSTDVKQERLDDVETNSIAKNQQKSVAQKVIKLEKCEKISDGIVNQPIKIEGISKDISVSTFNEASTENDRKKENFKTNSDCISVSSQNLNNAFYNNKNSMCIDKVVGSYDSFHLSQNFEKINKHYEAHSVGVTEKSEAFPVHENKLYMDKQKCNKFNINSEGYVAKPTKENSSSNLMCEKSSTSEGTFSKLSLNSNMGSVKCDLENTEMPANTKKNNCLEKLVSKRRQQDEKFSDIQSVNNRKKESSKIKNKASKTERNDLTVAINLTVQKNKTLNSESDYERKNEPLPSPPPHFVVTDSRRPKRKSKTHHKDECDSQRSKSRKIKESVDKVSHSGHFKRRNSWSYDSDDNDRTNEDKSKEIFRNNMSKSLIRINFSGESHRTKPSEKEKLKEITLSTKSKYVGRTLLIQSKPMEYRPRTLRGREEWFQERTGDSNVKNCSQNLKRRSSFTESKTYEKVDTEAKNSKKLKLKECCKKRKEKDKLKNRGKESEYMLQRSETVHSRDKTIKYQKIRDRESEKSKKLDVCKKKVKPPVPRRKTESCSRMGFLLDAPINCNNKSINKHAQENYQKKKQEQAKVTENIASEGKIHLDLSVKVDILKEKSPRSRQRSYKSSVVQHNYTKTLTQCDTNDHASTQYSNPFTKNNPENPVNTVHESEKWIPITETNSKRRYIDQSKTCVEKCNPDEHLISNTFTEAEKGYPSKDISNSNNSEIAAIFSPSQYSEGSAEFRHSTRILEKLQVSSTLLMEMIVNWNPKWLIEQLNNENPPPLITKGASLLNVSFSSYESYAASYFPMIILETWESIFKECNQDLLLNKLQNCTNFCYVVKTWENKRELTELKCETVVSDVLCYWPIEGNILLLNLKDRHESRIEHFRFGCIRRHSVETFKRGPSEWDYIPVEALDNAKLVKFEVLIKKSKKLVSCQSVRLAYGLSNIKPYLQLADSLRFLQNSPLCQNIYHPCEDTLKFCNSSSLGTYSFSNDNLIQAISEEVKNSNSKAKVLMLHAPSGTGKSRCVVELVKELIFKNSTKCKVLVCTPYYTVLDELLQELIRSNYQGSNLPSTNSMKLVRIGEREAMDTNLMEYSLTRKVENLYRDDCAKKMHAREHALKVLERKINDILFKQESRQDMYSKINKSTTLKALIDQMNATKSKNLLHHMDDGCRKGYECLILQESDVLFTVLECTMLPAIRTFLKTNSTVYCIVDEAAQCNELQLLHCLHEKIKKLILFGDVQLQKPAVLSKYAAQCGFDRSIFERFSLHYRKKFKKTVCPVFKQQYRMHSEICQFPSKYFYNQELSTERGVDERYSNFPLKPYIVLDVLDSGPVPTDTESSLIMYICSVLVQTCPAATIGVIVSAEENKPSISLPWDPEYRLVELNNLEGFHGKEKDIILIPCIRKPTTLHDESFIADGKMLNTAITRAKQCLIICGQIASKVEYSHWRNLMDDAVSRNCYLCVASLAHLPMVFANYIKKV</sequence>
<evidence type="ECO:0000259" key="2">
    <source>
        <dbReference type="PROSITE" id="PS50006"/>
    </source>
</evidence>
<dbReference type="InterPro" id="IPR041677">
    <property type="entry name" value="DNA2/NAM7_AAA_11"/>
</dbReference>
<dbReference type="SUPFAM" id="SSF52540">
    <property type="entry name" value="P-loop containing nucleoside triphosphate hydrolases"/>
    <property type="match status" value="1"/>
</dbReference>
<dbReference type="GO" id="GO:0016604">
    <property type="term" value="C:nuclear body"/>
    <property type="evidence" value="ECO:0007669"/>
    <property type="project" value="TreeGrafter"/>
</dbReference>
<proteinExistence type="predicted"/>
<feature type="region of interest" description="Disordered" evidence="1">
    <location>
        <begin position="590"/>
        <end position="679"/>
    </location>
</feature>
<name>A0AAV6VUW0_9ARAC</name>
<accession>A0AAV6VUW0</accession>
<reference evidence="3 4" key="1">
    <citation type="journal article" date="2022" name="Nat. Ecol. Evol.">
        <title>A masculinizing supergene underlies an exaggerated male reproductive morph in a spider.</title>
        <authorList>
            <person name="Hendrickx F."/>
            <person name="De Corte Z."/>
            <person name="Sonet G."/>
            <person name="Van Belleghem S.M."/>
            <person name="Kostlbacher S."/>
            <person name="Vangestel C."/>
        </authorList>
    </citation>
    <scope>NUCLEOTIDE SEQUENCE [LARGE SCALE GENOMIC DNA]</scope>
    <source>
        <strain evidence="3">W744_W776</strain>
    </source>
</reference>
<protein>
    <recommendedName>
        <fullName evidence="2">FHA domain-containing protein</fullName>
    </recommendedName>
</protein>
<comment type="caution">
    <text evidence="3">The sequence shown here is derived from an EMBL/GenBank/DDBJ whole genome shotgun (WGS) entry which is preliminary data.</text>
</comment>
<evidence type="ECO:0000313" key="4">
    <source>
        <dbReference type="Proteomes" id="UP000827092"/>
    </source>
</evidence>
<feature type="domain" description="FHA" evidence="2">
    <location>
        <begin position="25"/>
        <end position="73"/>
    </location>
</feature>
<organism evidence="3 4">
    <name type="scientific">Oedothorax gibbosus</name>
    <dbReference type="NCBI Taxonomy" id="931172"/>
    <lineage>
        <taxon>Eukaryota</taxon>
        <taxon>Metazoa</taxon>
        <taxon>Ecdysozoa</taxon>
        <taxon>Arthropoda</taxon>
        <taxon>Chelicerata</taxon>
        <taxon>Arachnida</taxon>
        <taxon>Araneae</taxon>
        <taxon>Araneomorphae</taxon>
        <taxon>Entelegynae</taxon>
        <taxon>Araneoidea</taxon>
        <taxon>Linyphiidae</taxon>
        <taxon>Erigoninae</taxon>
        <taxon>Oedothorax</taxon>
    </lineage>
</organism>
<dbReference type="Gene3D" id="2.60.200.20">
    <property type="match status" value="1"/>
</dbReference>
<dbReference type="Pfam" id="PF13087">
    <property type="entry name" value="AAA_12"/>
    <property type="match status" value="1"/>
</dbReference>
<dbReference type="SUPFAM" id="SSF49879">
    <property type="entry name" value="SMAD/FHA domain"/>
    <property type="match status" value="1"/>
</dbReference>
<feature type="compositionally biased region" description="Basic and acidic residues" evidence="1">
    <location>
        <begin position="627"/>
        <end position="649"/>
    </location>
</feature>
<dbReference type="InterPro" id="IPR041679">
    <property type="entry name" value="DNA2/NAM7-like_C"/>
</dbReference>
<dbReference type="GO" id="GO:0001147">
    <property type="term" value="F:transcription termination site sequence-specific DNA binding"/>
    <property type="evidence" value="ECO:0007669"/>
    <property type="project" value="TreeGrafter"/>
</dbReference>
<feature type="compositionally biased region" description="Basic and acidic residues" evidence="1">
    <location>
        <begin position="667"/>
        <end position="679"/>
    </location>
</feature>
<dbReference type="PANTHER" id="PTHR10887">
    <property type="entry name" value="DNA2/NAM7 HELICASE FAMILY"/>
    <property type="match status" value="1"/>
</dbReference>